<dbReference type="PROSITE" id="PS51257">
    <property type="entry name" value="PROKAR_LIPOPROTEIN"/>
    <property type="match status" value="1"/>
</dbReference>
<dbReference type="EMBL" id="JBHTCQ010000003">
    <property type="protein sequence ID" value="MFC7406375.1"/>
    <property type="molecule type" value="Genomic_DNA"/>
</dbReference>
<dbReference type="Proteomes" id="UP001596455">
    <property type="component" value="Unassembled WGS sequence"/>
</dbReference>
<evidence type="ECO:0000259" key="1">
    <source>
        <dbReference type="SMART" id="SM00909"/>
    </source>
</evidence>
<dbReference type="SMART" id="SM00909">
    <property type="entry name" value="Germane"/>
    <property type="match status" value="1"/>
</dbReference>
<dbReference type="Pfam" id="PF25976">
    <property type="entry name" value="LpqB_N"/>
    <property type="match status" value="1"/>
</dbReference>
<dbReference type="InterPro" id="IPR018910">
    <property type="entry name" value="LpqB_C"/>
</dbReference>
<dbReference type="Pfam" id="PF10646">
    <property type="entry name" value="Germane"/>
    <property type="match status" value="1"/>
</dbReference>
<sequence length="568" mass="59393">MTTTRTPPPRRAVLAALLAVLMLLTGCTSLPRTGPVTASDPDLPAPQGIGLFATGPQPGATPEEIVDGFLTASSAGIDDDFFVARQFLAGPALDTWQPLAQVHVYADAPAPLIERADDGGVRVSMSAEASLDAAGRYTEAAETSTVEADFTLARNQDGEWRIVELADGILITAANFNSLYSQSGLYFLSPDQQALVPEARWFPSENLATSLVSALLEGPSPWLQPGVTTAVPVGTRLVVESVQLTDGIASVDLSADALAAEGRQRAMLYAQIEATLAAVPGVQDVEIRAAGAPFELNQPLPELTSYPYTSAPLTAVRDDALVEVVQGARPRAGSELLAGIDPRDPALGYETPVQTAVVLDGTDRLVTVPATGDQSILLTEGPALVPPSVDRLGWVWTTPEASDGTLTAVRSNGEAVSVDAPWLADGTVRAVRVSRDGARIAVVWESEGSVMLDVAAIVRQGDMMPVRLGEPLSVGETMTGATDIAWVEESMLAVLGTSPDAPEPTVHLLPIGGPTTTLEPVPGAVKLTAGRGDRSLVLTTQDGRLYERNGAAWRPTAFSRLADPALPG</sequence>
<dbReference type="RefSeq" id="WP_382395718.1">
    <property type="nucleotide sequence ID" value="NZ_JBHTCQ010000003.1"/>
</dbReference>
<dbReference type="Pfam" id="PF10647">
    <property type="entry name" value="Gmad1"/>
    <property type="match status" value="1"/>
</dbReference>
<dbReference type="InterPro" id="IPR019606">
    <property type="entry name" value="GerMN"/>
</dbReference>
<gene>
    <name evidence="2" type="ORF">ACFQQL_14755</name>
</gene>
<name>A0ABW2QAB0_9MICO</name>
<comment type="caution">
    <text evidence="2">The sequence shown here is derived from an EMBL/GenBank/DDBJ whole genome shotgun (WGS) entry which is preliminary data.</text>
</comment>
<reference evidence="3" key="1">
    <citation type="journal article" date="2019" name="Int. J. Syst. Evol. Microbiol.">
        <title>The Global Catalogue of Microorganisms (GCM) 10K type strain sequencing project: providing services to taxonomists for standard genome sequencing and annotation.</title>
        <authorList>
            <consortium name="The Broad Institute Genomics Platform"/>
            <consortium name="The Broad Institute Genome Sequencing Center for Infectious Disease"/>
            <person name="Wu L."/>
            <person name="Ma J."/>
        </authorList>
    </citation>
    <scope>NUCLEOTIDE SEQUENCE [LARGE SCALE GENOMIC DNA]</scope>
    <source>
        <strain evidence="3">JCM 1490</strain>
    </source>
</reference>
<keyword evidence="3" id="KW-1185">Reference proteome</keyword>
<protein>
    <submittedName>
        <fullName evidence="2">LpqB family beta-propeller domain-containing protein</fullName>
    </submittedName>
</protein>
<accession>A0ABW2QAB0</accession>
<organism evidence="2 3">
    <name type="scientific">Georgenia alba</name>
    <dbReference type="NCBI Taxonomy" id="2233858"/>
    <lineage>
        <taxon>Bacteria</taxon>
        <taxon>Bacillati</taxon>
        <taxon>Actinomycetota</taxon>
        <taxon>Actinomycetes</taxon>
        <taxon>Micrococcales</taxon>
        <taxon>Bogoriellaceae</taxon>
        <taxon>Georgenia</taxon>
    </lineage>
</organism>
<proteinExistence type="predicted"/>
<evidence type="ECO:0000313" key="3">
    <source>
        <dbReference type="Proteomes" id="UP001596455"/>
    </source>
</evidence>
<dbReference type="InterPro" id="IPR059026">
    <property type="entry name" value="LpqB_N"/>
</dbReference>
<evidence type="ECO:0000313" key="2">
    <source>
        <dbReference type="EMBL" id="MFC7406375.1"/>
    </source>
</evidence>
<feature type="domain" description="GerMN" evidence="1">
    <location>
        <begin position="208"/>
        <end position="298"/>
    </location>
</feature>